<evidence type="ECO:0000313" key="2">
    <source>
        <dbReference type="Proteomes" id="UP000184330"/>
    </source>
</evidence>
<proteinExistence type="predicted"/>
<protein>
    <submittedName>
        <fullName evidence="1">Uncharacterized protein</fullName>
    </submittedName>
</protein>
<sequence>MAELRGAIMMGGKEVKIIAIKSLDIPSPTKLKLIADNEKILKEWKDFLATNPVTDERLNDGKQYSVALPDETKLQYVVQKHECVLFIDADTGKVIGAYIEDMIGDDDIRMVLNGTVTNYHNNVRKTIGALMASVGYTSGSRDTRTLQWAASLRPGVDMNSQVYKISCAYAYIYCELEQYLPKEVLEDFQNAQPKLDGLAVDAGARDASSNLKYSMNIHGEEVALEIHKLAPPAGQCTLNYCPRDISKHPKQSSNNSWLLRVHPNVKGIYICSKR</sequence>
<keyword evidence="2" id="KW-1185">Reference proteome</keyword>
<name>A0A1L7WIE6_9HELO</name>
<dbReference type="AlphaFoldDB" id="A0A1L7WIE6"/>
<dbReference type="OrthoDB" id="5419268at2759"/>
<reference evidence="1 2" key="1">
    <citation type="submission" date="2016-03" db="EMBL/GenBank/DDBJ databases">
        <authorList>
            <person name="Ploux O."/>
        </authorList>
    </citation>
    <scope>NUCLEOTIDE SEQUENCE [LARGE SCALE GENOMIC DNA]</scope>
    <source>
        <strain evidence="1 2">UAMH 11012</strain>
    </source>
</reference>
<gene>
    <name evidence="1" type="ORF">PAC_02430</name>
</gene>
<evidence type="ECO:0000313" key="1">
    <source>
        <dbReference type="EMBL" id="CZR52553.1"/>
    </source>
</evidence>
<accession>A0A1L7WIE6</accession>
<dbReference type="EMBL" id="FJOG01000003">
    <property type="protein sequence ID" value="CZR52553.1"/>
    <property type="molecule type" value="Genomic_DNA"/>
</dbReference>
<organism evidence="1 2">
    <name type="scientific">Phialocephala subalpina</name>
    <dbReference type="NCBI Taxonomy" id="576137"/>
    <lineage>
        <taxon>Eukaryota</taxon>
        <taxon>Fungi</taxon>
        <taxon>Dikarya</taxon>
        <taxon>Ascomycota</taxon>
        <taxon>Pezizomycotina</taxon>
        <taxon>Leotiomycetes</taxon>
        <taxon>Helotiales</taxon>
        <taxon>Mollisiaceae</taxon>
        <taxon>Phialocephala</taxon>
        <taxon>Phialocephala fortinii species complex</taxon>
    </lineage>
</organism>
<dbReference type="Proteomes" id="UP000184330">
    <property type="component" value="Unassembled WGS sequence"/>
</dbReference>